<dbReference type="OrthoDB" id="10531440at2759"/>
<organism evidence="1 2">
    <name type="scientific">Aphis craccivora</name>
    <name type="common">Cowpea aphid</name>
    <dbReference type="NCBI Taxonomy" id="307492"/>
    <lineage>
        <taxon>Eukaryota</taxon>
        <taxon>Metazoa</taxon>
        <taxon>Ecdysozoa</taxon>
        <taxon>Arthropoda</taxon>
        <taxon>Hexapoda</taxon>
        <taxon>Insecta</taxon>
        <taxon>Pterygota</taxon>
        <taxon>Neoptera</taxon>
        <taxon>Paraneoptera</taxon>
        <taxon>Hemiptera</taxon>
        <taxon>Sternorrhyncha</taxon>
        <taxon>Aphidomorpha</taxon>
        <taxon>Aphidoidea</taxon>
        <taxon>Aphididae</taxon>
        <taxon>Aphidini</taxon>
        <taxon>Aphis</taxon>
        <taxon>Aphis</taxon>
    </lineage>
</organism>
<evidence type="ECO:0000313" key="2">
    <source>
        <dbReference type="Proteomes" id="UP000478052"/>
    </source>
</evidence>
<reference evidence="1 2" key="1">
    <citation type="submission" date="2019-08" db="EMBL/GenBank/DDBJ databases">
        <title>Whole genome of Aphis craccivora.</title>
        <authorList>
            <person name="Voronova N.V."/>
            <person name="Shulinski R.S."/>
            <person name="Bandarenka Y.V."/>
            <person name="Zhorov D.G."/>
            <person name="Warner D."/>
        </authorList>
    </citation>
    <scope>NUCLEOTIDE SEQUENCE [LARGE SCALE GENOMIC DNA]</scope>
    <source>
        <strain evidence="1">180601</strain>
        <tissue evidence="1">Whole Body</tissue>
    </source>
</reference>
<evidence type="ECO:0000313" key="1">
    <source>
        <dbReference type="EMBL" id="KAF0707730.1"/>
    </source>
</evidence>
<protein>
    <submittedName>
        <fullName evidence="1">THAP-type domain-containing protein</fullName>
    </submittedName>
</protein>
<dbReference type="EMBL" id="VUJU01012421">
    <property type="protein sequence ID" value="KAF0707730.1"/>
    <property type="molecule type" value="Genomic_DNA"/>
</dbReference>
<comment type="caution">
    <text evidence="1">The sequence shown here is derived from an EMBL/GenBank/DDBJ whole genome shotgun (WGS) entry which is preliminary data.</text>
</comment>
<proteinExistence type="predicted"/>
<keyword evidence="2" id="KW-1185">Reference proteome</keyword>
<name>A0A6G0VVA5_APHCR</name>
<feature type="non-terminal residue" evidence="1">
    <location>
        <position position="311"/>
    </location>
</feature>
<dbReference type="AlphaFoldDB" id="A0A6G0VVA5"/>
<sequence>MTISTQNPFGEFIFDLNNECFKNSESNKQNTVVPFSFKTMQENINSIILPTAWNKHDIPNKLIMFSYHITIENESEIPTPIIFKRVCLNINLKTNCLVLNAEISLNIFGIKAITSVTVLEELLNKFDSANICKRYKVDSYLKTQNSYVDPNENVRHISYQFIIEKKDICQYCTCALRKQIEKNFGYKMSAFSSLSLEDGLDKSVIPYIQRIAINEIVSAYKVKNKKGRRYSENWNTKCGFDEKFLELFALHLAQKDQFKRHGISICDEMSTRESVSVNSENLTNIENCIGLIDFGDDGDKGKSFNDKANHG</sequence>
<gene>
    <name evidence="1" type="ORF">FWK35_00035016</name>
</gene>
<accession>A0A6G0VVA5</accession>
<dbReference type="Proteomes" id="UP000478052">
    <property type="component" value="Unassembled WGS sequence"/>
</dbReference>